<gene>
    <name evidence="3" type="ORF">D9756_009824</name>
</gene>
<dbReference type="Proteomes" id="UP000559027">
    <property type="component" value="Unassembled WGS sequence"/>
</dbReference>
<dbReference type="OrthoDB" id="3144838at2759"/>
<dbReference type="EMBL" id="JAACJO010000018">
    <property type="protein sequence ID" value="KAF5348893.1"/>
    <property type="molecule type" value="Genomic_DNA"/>
</dbReference>
<dbReference type="AlphaFoldDB" id="A0A8H5CXL1"/>
<evidence type="ECO:0000313" key="4">
    <source>
        <dbReference type="Proteomes" id="UP000559027"/>
    </source>
</evidence>
<evidence type="ECO:0000313" key="3">
    <source>
        <dbReference type="EMBL" id="KAF5348893.1"/>
    </source>
</evidence>
<comment type="caution">
    <text evidence="3">The sequence shown here is derived from an EMBL/GenBank/DDBJ whole genome shotgun (WGS) entry which is preliminary data.</text>
</comment>
<feature type="coiled-coil region" evidence="1">
    <location>
        <begin position="29"/>
        <end position="56"/>
    </location>
</feature>
<proteinExistence type="predicted"/>
<protein>
    <submittedName>
        <fullName evidence="3">Uncharacterized protein</fullName>
    </submittedName>
</protein>
<evidence type="ECO:0000256" key="2">
    <source>
        <dbReference type="SAM" id="MobiDB-lite"/>
    </source>
</evidence>
<keyword evidence="1" id="KW-0175">Coiled coil</keyword>
<organism evidence="3 4">
    <name type="scientific">Leucocoprinus leucothites</name>
    <dbReference type="NCBI Taxonomy" id="201217"/>
    <lineage>
        <taxon>Eukaryota</taxon>
        <taxon>Fungi</taxon>
        <taxon>Dikarya</taxon>
        <taxon>Basidiomycota</taxon>
        <taxon>Agaricomycotina</taxon>
        <taxon>Agaricomycetes</taxon>
        <taxon>Agaricomycetidae</taxon>
        <taxon>Agaricales</taxon>
        <taxon>Agaricineae</taxon>
        <taxon>Agaricaceae</taxon>
        <taxon>Leucocoprinus</taxon>
    </lineage>
</organism>
<reference evidence="3 4" key="1">
    <citation type="journal article" date="2020" name="ISME J.">
        <title>Uncovering the hidden diversity of litter-decomposition mechanisms in mushroom-forming fungi.</title>
        <authorList>
            <person name="Floudas D."/>
            <person name="Bentzer J."/>
            <person name="Ahren D."/>
            <person name="Johansson T."/>
            <person name="Persson P."/>
            <person name="Tunlid A."/>
        </authorList>
    </citation>
    <scope>NUCLEOTIDE SEQUENCE [LARGE SCALE GENOMIC DNA]</scope>
    <source>
        <strain evidence="3 4">CBS 146.42</strain>
    </source>
</reference>
<feature type="region of interest" description="Disordered" evidence="2">
    <location>
        <begin position="1"/>
        <end position="20"/>
    </location>
</feature>
<keyword evidence="4" id="KW-1185">Reference proteome</keyword>
<name>A0A8H5CXL1_9AGAR</name>
<sequence>MTEVLGYQSRKAHKRKRGLQDSPVDLGKMAAAKSRLSALEEELEGIEETAVELQAIMEHVDALDEILAKAKKPRLGFSSVNEDHLRSLGVKKGWLTFTSLLEDRVANMDQITVSAVMTLCDRIQEIYAYSEPGSRMIFDTILITLAKITDKLYLGKKVAILPEMRIGPSDGIHVKNANTGFELCLTGNVDYGVLLYDDTPRNRARFLVRGAPKENVLRMAKGCFFLVEDKRLKCSALSSHVPEAVSQAIALLKATLNIEEEEGESFIYYESSAFQLQNPFLQVDTSLTELRTIISLVTEWLNVSPTSGLYRLEKLD</sequence>
<evidence type="ECO:0000256" key="1">
    <source>
        <dbReference type="SAM" id="Coils"/>
    </source>
</evidence>
<accession>A0A8H5CXL1</accession>